<keyword evidence="5 7" id="KW-0067">ATP-binding</keyword>
<dbReference type="InterPro" id="IPR000089">
    <property type="entry name" value="Biotin_lipoyl"/>
</dbReference>
<dbReference type="PANTHER" id="PTHR18866:SF128">
    <property type="entry name" value="UREA AMIDOLYASE"/>
    <property type="match status" value="1"/>
</dbReference>
<keyword evidence="4" id="KW-0378">Hydrolase</keyword>
<dbReference type="InterPro" id="IPR003778">
    <property type="entry name" value="CT_A_B"/>
</dbReference>
<dbReference type="InterPro" id="IPR011053">
    <property type="entry name" value="Single_hybrid_motif"/>
</dbReference>
<dbReference type="EMBL" id="RSCD01000026">
    <property type="protein sequence ID" value="RSH82899.1"/>
    <property type="molecule type" value="Genomic_DNA"/>
</dbReference>
<dbReference type="InterPro" id="IPR005481">
    <property type="entry name" value="BC-like_N"/>
</dbReference>
<reference evidence="10 11" key="1">
    <citation type="submission" date="2018-11" db="EMBL/GenBank/DDBJ databases">
        <title>Genome sequence of Saitozyma podzolica DSM 27192.</title>
        <authorList>
            <person name="Aliyu H."/>
            <person name="Gorte O."/>
            <person name="Ochsenreither K."/>
        </authorList>
    </citation>
    <scope>NUCLEOTIDE SEQUENCE [LARGE SCALE GENOMIC DNA]</scope>
    <source>
        <strain evidence="10 11">DSM 27192</strain>
    </source>
</reference>
<dbReference type="Pfam" id="PF02785">
    <property type="entry name" value="Biotin_carb_C"/>
    <property type="match status" value="1"/>
</dbReference>
<dbReference type="SUPFAM" id="SSF52440">
    <property type="entry name" value="PreATP-grasp domain"/>
    <property type="match status" value="1"/>
</dbReference>
<dbReference type="InterPro" id="IPR050856">
    <property type="entry name" value="Biotin_carboxylase_complex"/>
</dbReference>
<dbReference type="Pfam" id="PF02682">
    <property type="entry name" value="CT_C_D"/>
    <property type="match status" value="1"/>
</dbReference>
<dbReference type="Proteomes" id="UP000279259">
    <property type="component" value="Unassembled WGS sequence"/>
</dbReference>
<feature type="domain" description="Biotin carboxylation" evidence="9">
    <location>
        <begin position="1"/>
        <end position="459"/>
    </location>
</feature>
<sequence>MQPKLLIANRGEIALRVIRSAVELGIPTVAIFTLADAASPHVSQADEAYCIGDGTDPRGYLDIDAIVAIAKKSHATMVAPGYGFLSENAAFATACEDNGLVFLGPTPYQIKSMGLKHEARAIALKAGVPVVPGSDGVVNDLEEAARLAKTIGYPVMVKASGGGGGMGMQVCKAALRANFQATRDKGAALFKESAVFLEKFITRARHIEVQIFGNGTGHVIHAGERECSVQRRHQKVIEESPCVLFSTEEGKGVRERMCQAAVSLGQLMQYRSAGTVEFVLDMDSPDLEFYFLELNARIQVEHGITEAVHPGLDLVELMIRQGMSPSGSLDVAALDQSTLLSFHGHAIEARVYCENPKAGFNPSPGQLHHVEWADVGRGGRIDTWVETGTTVTPHYDPMIAKVIVHGETREVAIARLSTVLGKSKIVGPTTNMDYCRTILETEAFRNGTLHTTFLDSFEYSPSAIEVLFPGLATTVQDLPGRNVGLGIPRGGPADMLSFQAANILVGNTPSTEALEITMMGPKLLFHTDAIIAVTGAEMVTKLDGNDVSQWTTLRVKKGQTLHIGTALGHGLRSYLAVKGGLPNVATFMGSKSTFDAAKLGGHQGRSLLAGDLLEIFPNEEGSILRVPPAGVPVFSSSWDIEVCVGAQWDPAFIAPEGMSTLLDTEWQVTPASNRSGLRLEGPRIQWARSDGGEGGSHPSNVVDQGYPFGALNLNGDTPVLFGVDAPDMGGFACVLSLETWSNSARRHGPLRVYINRNRVEVGSCPRAVAFLDPVVGIDTTFVQYQPQEFACVDVSAAPNHRVSRANLSTSRRPVRVVRVELWERAMLAANTPGIINFNTCIRSCLVQFDPRVISMTALLKIMIETDAGLTGAEDVSLDIHVIRLPVVVDDKWCQEAVDYYMRTSRDEAVYLPNNTHYVGRNNGGDKEMVFEALTKTPWLVMARGFFVMLPFIVPLDPRRRLLAQKYNPSRTRTPEGAIGLAGLLGRTLSTWQAWAENHSIVDNFDQIEFYPVSEDDLVKTERAYKAGSWQPEKRKGTFNMRDYLKMLEDTREETAAFKRQQLEASSVVGKEEEALFAKFNSAKGTAGKRTVDATSSTDGLPVSSPLSASVYKILVRPGDAIATDDTAVIELEAMKTSIMVPAGEGMGGKSVMSIAVQEGDSVDPGTVLVYIG</sequence>
<dbReference type="AlphaFoldDB" id="A0A427XVJ0"/>
<dbReference type="InterPro" id="IPR011054">
    <property type="entry name" value="Rudment_hybrid_motif"/>
</dbReference>
<dbReference type="SMART" id="SM00796">
    <property type="entry name" value="AHS1"/>
    <property type="match status" value="1"/>
</dbReference>
<dbReference type="InterPro" id="IPR005482">
    <property type="entry name" value="Biotin_COase_C"/>
</dbReference>
<dbReference type="SUPFAM" id="SSF56059">
    <property type="entry name" value="Glutathione synthetase ATP-binding domain-like"/>
    <property type="match status" value="1"/>
</dbReference>
<evidence type="ECO:0000313" key="10">
    <source>
        <dbReference type="EMBL" id="RSH82899.1"/>
    </source>
</evidence>
<dbReference type="STRING" id="1890683.A0A427XVJ0"/>
<dbReference type="SUPFAM" id="SSF51230">
    <property type="entry name" value="Single hybrid motif"/>
    <property type="match status" value="1"/>
</dbReference>
<feature type="domain" description="ATP-grasp" evidence="8">
    <location>
        <begin position="120"/>
        <end position="323"/>
    </location>
</feature>
<dbReference type="SMART" id="SM00878">
    <property type="entry name" value="Biotin_carb_C"/>
    <property type="match status" value="1"/>
</dbReference>
<dbReference type="PROSITE" id="PS00867">
    <property type="entry name" value="CPSASE_2"/>
    <property type="match status" value="1"/>
</dbReference>
<dbReference type="OrthoDB" id="196847at2759"/>
<dbReference type="Gene3D" id="3.30.470.20">
    <property type="entry name" value="ATP-grasp fold, B domain"/>
    <property type="match status" value="1"/>
</dbReference>
<dbReference type="PANTHER" id="PTHR18866">
    <property type="entry name" value="CARBOXYLASE:PYRUVATE/ACETYL-COA/PROPIONYL-COA CARBOXYLASE"/>
    <property type="match status" value="1"/>
</dbReference>
<accession>A0A427XVJ0</accession>
<dbReference type="SUPFAM" id="SSF51246">
    <property type="entry name" value="Rudiment single hybrid motif"/>
    <property type="match status" value="1"/>
</dbReference>
<dbReference type="InterPro" id="IPR016185">
    <property type="entry name" value="PreATP-grasp_dom_sf"/>
</dbReference>
<keyword evidence="3 7" id="KW-0547">Nucleotide-binding</keyword>
<dbReference type="Gene3D" id="2.40.100.10">
    <property type="entry name" value="Cyclophilin-like"/>
    <property type="match status" value="2"/>
</dbReference>
<dbReference type="SMART" id="SM00797">
    <property type="entry name" value="AHS2"/>
    <property type="match status" value="1"/>
</dbReference>
<dbReference type="InterPro" id="IPR011761">
    <property type="entry name" value="ATP-grasp"/>
</dbReference>
<keyword evidence="2" id="KW-0436">Ligase</keyword>
<dbReference type="SUPFAM" id="SSF50891">
    <property type="entry name" value="Cyclophilin-like"/>
    <property type="match status" value="2"/>
</dbReference>
<dbReference type="Pfam" id="PF02786">
    <property type="entry name" value="CPSase_L_D2"/>
    <property type="match status" value="1"/>
</dbReference>
<evidence type="ECO:0000256" key="2">
    <source>
        <dbReference type="ARBA" id="ARBA00022598"/>
    </source>
</evidence>
<dbReference type="InterPro" id="IPR029000">
    <property type="entry name" value="Cyclophilin-like_dom_sf"/>
</dbReference>
<dbReference type="Pfam" id="PF02626">
    <property type="entry name" value="CT_A_B"/>
    <property type="match status" value="1"/>
</dbReference>
<evidence type="ECO:0000256" key="5">
    <source>
        <dbReference type="ARBA" id="ARBA00022840"/>
    </source>
</evidence>
<dbReference type="Gene3D" id="2.40.50.100">
    <property type="match status" value="1"/>
</dbReference>
<keyword evidence="6" id="KW-0092">Biotin</keyword>
<organism evidence="10 11">
    <name type="scientific">Saitozyma podzolica</name>
    <dbReference type="NCBI Taxonomy" id="1890683"/>
    <lineage>
        <taxon>Eukaryota</taxon>
        <taxon>Fungi</taxon>
        <taxon>Dikarya</taxon>
        <taxon>Basidiomycota</taxon>
        <taxon>Agaricomycotina</taxon>
        <taxon>Tremellomycetes</taxon>
        <taxon>Tremellales</taxon>
        <taxon>Trimorphomycetaceae</taxon>
        <taxon>Saitozyma</taxon>
    </lineage>
</organism>
<evidence type="ECO:0000256" key="1">
    <source>
        <dbReference type="ARBA" id="ARBA00001953"/>
    </source>
</evidence>
<evidence type="ECO:0000259" key="9">
    <source>
        <dbReference type="PROSITE" id="PS50979"/>
    </source>
</evidence>
<dbReference type="GO" id="GO:0016787">
    <property type="term" value="F:hydrolase activity"/>
    <property type="evidence" value="ECO:0007669"/>
    <property type="project" value="UniProtKB-KW"/>
</dbReference>
<evidence type="ECO:0000313" key="11">
    <source>
        <dbReference type="Proteomes" id="UP000279259"/>
    </source>
</evidence>
<dbReference type="Pfam" id="PF00289">
    <property type="entry name" value="Biotin_carb_N"/>
    <property type="match status" value="1"/>
</dbReference>
<comment type="cofactor">
    <cofactor evidence="1">
        <name>biotin</name>
        <dbReference type="ChEBI" id="CHEBI:57586"/>
    </cofactor>
</comment>
<dbReference type="GO" id="GO:0046872">
    <property type="term" value="F:metal ion binding"/>
    <property type="evidence" value="ECO:0007669"/>
    <property type="project" value="InterPro"/>
</dbReference>
<dbReference type="InterPro" id="IPR005479">
    <property type="entry name" value="CPAse_ATP-bd"/>
</dbReference>
<protein>
    <recommendedName>
        <fullName evidence="12">Urea carboxylase</fullName>
    </recommendedName>
</protein>
<evidence type="ECO:0000256" key="4">
    <source>
        <dbReference type="ARBA" id="ARBA00022801"/>
    </source>
</evidence>
<evidence type="ECO:0000256" key="7">
    <source>
        <dbReference type="PROSITE-ProRule" id="PRU00409"/>
    </source>
</evidence>
<proteinExistence type="predicted"/>
<dbReference type="Gene3D" id="3.30.1360.40">
    <property type="match status" value="1"/>
</dbReference>
<dbReference type="InterPro" id="IPR011764">
    <property type="entry name" value="Biotin_carboxylation_dom"/>
</dbReference>
<dbReference type="PROSITE" id="PS50975">
    <property type="entry name" value="ATP_GRASP"/>
    <property type="match status" value="1"/>
</dbReference>
<dbReference type="PROSITE" id="PS50979">
    <property type="entry name" value="BC"/>
    <property type="match status" value="1"/>
</dbReference>
<evidence type="ECO:0008006" key="12">
    <source>
        <dbReference type="Google" id="ProtNLM"/>
    </source>
</evidence>
<dbReference type="GO" id="GO:0016874">
    <property type="term" value="F:ligase activity"/>
    <property type="evidence" value="ECO:0007669"/>
    <property type="project" value="UniProtKB-KW"/>
</dbReference>
<evidence type="ECO:0000259" key="8">
    <source>
        <dbReference type="PROSITE" id="PS50975"/>
    </source>
</evidence>
<dbReference type="Pfam" id="PF00364">
    <property type="entry name" value="Biotin_lipoyl"/>
    <property type="match status" value="1"/>
</dbReference>
<dbReference type="CDD" id="cd06850">
    <property type="entry name" value="biotinyl_domain"/>
    <property type="match status" value="1"/>
</dbReference>
<name>A0A427XVJ0_9TREE</name>
<evidence type="ECO:0000256" key="6">
    <source>
        <dbReference type="ARBA" id="ARBA00023267"/>
    </source>
</evidence>
<evidence type="ECO:0000256" key="3">
    <source>
        <dbReference type="ARBA" id="ARBA00022741"/>
    </source>
</evidence>
<dbReference type="FunFam" id="3.40.50.20:FF:000010">
    <property type="entry name" value="Propionyl-CoA carboxylase subunit alpha"/>
    <property type="match status" value="1"/>
</dbReference>
<comment type="caution">
    <text evidence="10">The sequence shown here is derived from an EMBL/GenBank/DDBJ whole genome shotgun (WGS) entry which is preliminary data.</text>
</comment>
<keyword evidence="11" id="KW-1185">Reference proteome</keyword>
<gene>
    <name evidence="10" type="ORF">EHS25_005889</name>
</gene>
<dbReference type="PROSITE" id="PS00866">
    <property type="entry name" value="CPSASE_1"/>
    <property type="match status" value="1"/>
</dbReference>
<dbReference type="InterPro" id="IPR003833">
    <property type="entry name" value="CT_C_D"/>
</dbReference>
<dbReference type="GO" id="GO:0005524">
    <property type="term" value="F:ATP binding"/>
    <property type="evidence" value="ECO:0007669"/>
    <property type="project" value="UniProtKB-UniRule"/>
</dbReference>